<dbReference type="OrthoDB" id="9770030at2"/>
<feature type="domain" description="Rhodanese" evidence="2">
    <location>
        <begin position="327"/>
        <end position="416"/>
    </location>
</feature>
<feature type="domain" description="Rhodanese" evidence="2">
    <location>
        <begin position="99"/>
        <end position="188"/>
    </location>
</feature>
<dbReference type="RefSeq" id="WP_156972753.1">
    <property type="nucleotide sequence ID" value="NZ_BASE01000131.1"/>
</dbReference>
<feature type="chain" id="PRO_5039164975" evidence="1">
    <location>
        <begin position="20"/>
        <end position="419"/>
    </location>
</feature>
<gene>
    <name evidence="3" type="ORF">SAMD00020551_4756</name>
</gene>
<name>A0A0A8X9E2_MESS1</name>
<dbReference type="InterPro" id="IPR036873">
    <property type="entry name" value="Rhodanese-like_dom_sf"/>
</dbReference>
<dbReference type="PROSITE" id="PS50206">
    <property type="entry name" value="RHODANESE_3"/>
    <property type="match status" value="3"/>
</dbReference>
<evidence type="ECO:0000256" key="1">
    <source>
        <dbReference type="SAM" id="SignalP"/>
    </source>
</evidence>
<evidence type="ECO:0000313" key="4">
    <source>
        <dbReference type="Proteomes" id="UP000031014"/>
    </source>
</evidence>
<accession>A0A0A8X9E2</accession>
<dbReference type="Proteomes" id="UP000031014">
    <property type="component" value="Unassembled WGS sequence"/>
</dbReference>
<dbReference type="Pfam" id="PF00581">
    <property type="entry name" value="Rhodanese"/>
    <property type="match status" value="3"/>
</dbReference>
<dbReference type="GO" id="GO:0016740">
    <property type="term" value="F:transferase activity"/>
    <property type="evidence" value="ECO:0007669"/>
    <property type="project" value="UniProtKB-KW"/>
</dbReference>
<dbReference type="AlphaFoldDB" id="A0A0A8X9E2"/>
<evidence type="ECO:0000259" key="2">
    <source>
        <dbReference type="PROSITE" id="PS50206"/>
    </source>
</evidence>
<dbReference type="EMBL" id="BASE01000131">
    <property type="protein sequence ID" value="GAM16543.1"/>
    <property type="molecule type" value="Genomic_DNA"/>
</dbReference>
<reference evidence="3 4" key="1">
    <citation type="submission" date="2013-06" db="EMBL/GenBank/DDBJ databases">
        <title>Whole genome shotgun sequence of Bacillus selenatarsenatis SF-1.</title>
        <authorList>
            <person name="Kuroda M."/>
            <person name="Sei K."/>
            <person name="Yamashita M."/>
            <person name="Ike M."/>
        </authorList>
    </citation>
    <scope>NUCLEOTIDE SEQUENCE [LARGE SCALE GENOMIC DNA]</scope>
    <source>
        <strain evidence="3 4">SF-1</strain>
    </source>
</reference>
<evidence type="ECO:0000313" key="3">
    <source>
        <dbReference type="EMBL" id="GAM16543.1"/>
    </source>
</evidence>
<dbReference type="PROSITE" id="PS51257">
    <property type="entry name" value="PROKAR_LIPOPROTEIN"/>
    <property type="match status" value="1"/>
</dbReference>
<keyword evidence="4" id="KW-1185">Reference proteome</keyword>
<sequence length="419" mass="45312">MVKKNMLAGLIFTVGVVIAGCGTGEDPAKPNSNAAADFNQKADLSIYKVGEEVAPEKEAVPLKDNLNYVGTEYMMRLKASEGEVSSARKTYEQFPSEWDFVIVDSRPQTVFHEGHINGAINIPDSQFDQFASLLPEDKNKLLIFYCGGVTCELSSNSAEKAIKLGYKNIKVYQEGLPEWKKAGNYLAVTAPYVKGLIMDANVSRDEKPPFVILDARPYKIYFESHIPNAVFADDTLFAQKYIGIAPADKKTEIIVYCGGFGCHKSHIVAEELLKKGYSNVKVYSGGLPDWTAQSLPTFGTANSGGSFNVAEGQVNRGINPEEFMNKISAGAFILDVRSKDETKAGVLKGSLNIPDSVILADPAAIASQLPKDKNAVIVIHCASGARAAGVVNKIVDLGYANTFYLNNAIQISADGKPSF</sequence>
<dbReference type="CDD" id="cd00158">
    <property type="entry name" value="RHOD"/>
    <property type="match status" value="3"/>
</dbReference>
<keyword evidence="1" id="KW-0732">Signal</keyword>
<organism evidence="3 4">
    <name type="scientific">Mesobacillus selenatarsenatis (strain DSM 18680 / JCM 14380 / FERM P-15431 / SF-1)</name>
    <dbReference type="NCBI Taxonomy" id="1321606"/>
    <lineage>
        <taxon>Bacteria</taxon>
        <taxon>Bacillati</taxon>
        <taxon>Bacillota</taxon>
        <taxon>Bacilli</taxon>
        <taxon>Bacillales</taxon>
        <taxon>Bacillaceae</taxon>
        <taxon>Mesobacillus</taxon>
    </lineage>
</organism>
<protein>
    <submittedName>
        <fullName evidence="3">Sulfur transferase, putative, selenocysteine-containing</fullName>
    </submittedName>
</protein>
<dbReference type="STRING" id="1321606.SAMD00020551_4756"/>
<dbReference type="PANTHER" id="PTHR43031:SF7">
    <property type="entry name" value="NITRIC OXIDE REDUCTASE FLRD-NAD(+) REDUCTASE"/>
    <property type="match status" value="1"/>
</dbReference>
<feature type="signal peptide" evidence="1">
    <location>
        <begin position="1"/>
        <end position="19"/>
    </location>
</feature>
<dbReference type="SMART" id="SM00450">
    <property type="entry name" value="RHOD"/>
    <property type="match status" value="3"/>
</dbReference>
<comment type="caution">
    <text evidence="3">The sequence shown here is derived from an EMBL/GenBank/DDBJ whole genome shotgun (WGS) entry which is preliminary data.</text>
</comment>
<dbReference type="SUPFAM" id="SSF52821">
    <property type="entry name" value="Rhodanese/Cell cycle control phosphatase"/>
    <property type="match status" value="3"/>
</dbReference>
<proteinExistence type="predicted"/>
<keyword evidence="3" id="KW-0808">Transferase</keyword>
<feature type="domain" description="Rhodanese" evidence="2">
    <location>
        <begin position="206"/>
        <end position="299"/>
    </location>
</feature>
<dbReference type="PANTHER" id="PTHR43031">
    <property type="entry name" value="FAD-DEPENDENT OXIDOREDUCTASE"/>
    <property type="match status" value="1"/>
</dbReference>
<dbReference type="InterPro" id="IPR050229">
    <property type="entry name" value="GlpE_sulfurtransferase"/>
</dbReference>
<dbReference type="InterPro" id="IPR001763">
    <property type="entry name" value="Rhodanese-like_dom"/>
</dbReference>
<dbReference type="Gene3D" id="3.40.250.10">
    <property type="entry name" value="Rhodanese-like domain"/>
    <property type="match status" value="3"/>
</dbReference>